<sequence length="96" mass="11416">MTAKDPRSDKVLHQEKREFFEIGLDIEGRMRYGAWQIKEILDLTLPPIKTREERFLFTLPKDTKEAIIEVKTYYCIKGSKCDLIYSEKKEVTYPEL</sequence>
<comment type="caution">
    <text evidence="1">The sequence shown here is derived from an EMBL/GenBank/DDBJ whole genome shotgun (WGS) entry which is preliminary data.</text>
</comment>
<evidence type="ECO:0000313" key="1">
    <source>
        <dbReference type="EMBL" id="OAQ21794.1"/>
    </source>
</evidence>
<name>A0A179D6S2_9BACT</name>
<dbReference type="Proteomes" id="UP000078390">
    <property type="component" value="Unassembled WGS sequence"/>
</dbReference>
<organism evidence="1 2">
    <name type="scientific">Thermosulfurimonas dismutans</name>
    <dbReference type="NCBI Taxonomy" id="999894"/>
    <lineage>
        <taxon>Bacteria</taxon>
        <taxon>Pseudomonadati</taxon>
        <taxon>Thermodesulfobacteriota</taxon>
        <taxon>Thermodesulfobacteria</taxon>
        <taxon>Thermodesulfobacteriales</taxon>
        <taxon>Thermodesulfobacteriaceae</taxon>
        <taxon>Thermosulfurimonas</taxon>
    </lineage>
</organism>
<reference evidence="1 2" key="1">
    <citation type="submission" date="2016-04" db="EMBL/GenBank/DDBJ databases">
        <title>Genome analysis of Thermosulfurimonas dismutans, the first thermophilic sulfur-disproportionating bacterium of the phylum Thermodesulfobacteria.</title>
        <authorList>
            <person name="Mardanov A.V."/>
            <person name="Beletsky A.V."/>
            <person name="Kadnikov V.V."/>
            <person name="Slobodkin A.I."/>
            <person name="Ravin N.V."/>
        </authorList>
    </citation>
    <scope>NUCLEOTIDE SEQUENCE [LARGE SCALE GENOMIC DNA]</scope>
    <source>
        <strain evidence="1 2">S95</strain>
    </source>
</reference>
<dbReference type="AlphaFoldDB" id="A0A179D6S2"/>
<dbReference type="EMBL" id="LWLG01000001">
    <property type="protein sequence ID" value="OAQ21794.1"/>
    <property type="molecule type" value="Genomic_DNA"/>
</dbReference>
<proteinExistence type="predicted"/>
<evidence type="ECO:0000313" key="2">
    <source>
        <dbReference type="Proteomes" id="UP000078390"/>
    </source>
</evidence>
<keyword evidence="2" id="KW-1185">Reference proteome</keyword>
<dbReference type="OrthoDB" id="5432003at2"/>
<dbReference type="STRING" id="999894.TDIS_0312"/>
<accession>A0A179D6S2</accession>
<gene>
    <name evidence="1" type="ORF">TDIS_0312</name>
</gene>
<protein>
    <submittedName>
        <fullName evidence="1">Uncharacterized protein</fullName>
    </submittedName>
</protein>